<dbReference type="AlphaFoldDB" id="A0A6J4KCX3"/>
<feature type="compositionally biased region" description="Basic and acidic residues" evidence="1">
    <location>
        <begin position="185"/>
        <end position="194"/>
    </location>
</feature>
<feature type="region of interest" description="Disordered" evidence="1">
    <location>
        <begin position="346"/>
        <end position="419"/>
    </location>
</feature>
<feature type="non-terminal residue" evidence="2">
    <location>
        <position position="419"/>
    </location>
</feature>
<feature type="region of interest" description="Disordered" evidence="1">
    <location>
        <begin position="212"/>
        <end position="246"/>
    </location>
</feature>
<organism evidence="2">
    <name type="scientific">uncultured Gemmatimonadota bacterium</name>
    <dbReference type="NCBI Taxonomy" id="203437"/>
    <lineage>
        <taxon>Bacteria</taxon>
        <taxon>Pseudomonadati</taxon>
        <taxon>Gemmatimonadota</taxon>
        <taxon>environmental samples</taxon>
    </lineage>
</organism>
<keyword evidence="2" id="KW-0808">Transferase</keyword>
<accession>A0A6J4KCX3</accession>
<feature type="compositionally biased region" description="Basic residues" evidence="1">
    <location>
        <begin position="1"/>
        <end position="11"/>
    </location>
</feature>
<dbReference type="GO" id="GO:0008878">
    <property type="term" value="F:glucose-1-phosphate adenylyltransferase activity"/>
    <property type="evidence" value="ECO:0007669"/>
    <property type="project" value="UniProtKB-EC"/>
</dbReference>
<proteinExistence type="predicted"/>
<evidence type="ECO:0000313" key="2">
    <source>
        <dbReference type="EMBL" id="CAA9301745.1"/>
    </source>
</evidence>
<evidence type="ECO:0000256" key="1">
    <source>
        <dbReference type="SAM" id="MobiDB-lite"/>
    </source>
</evidence>
<keyword evidence="2" id="KW-0548">Nucleotidyltransferase</keyword>
<feature type="region of interest" description="Disordered" evidence="1">
    <location>
        <begin position="177"/>
        <end position="200"/>
    </location>
</feature>
<feature type="compositionally biased region" description="Basic residues" evidence="1">
    <location>
        <begin position="363"/>
        <end position="408"/>
    </location>
</feature>
<feature type="region of interest" description="Disordered" evidence="1">
    <location>
        <begin position="1"/>
        <end position="36"/>
    </location>
</feature>
<reference evidence="2" key="1">
    <citation type="submission" date="2020-02" db="EMBL/GenBank/DDBJ databases">
        <authorList>
            <person name="Meier V. D."/>
        </authorList>
    </citation>
    <scope>NUCLEOTIDE SEQUENCE</scope>
    <source>
        <strain evidence="2">AVDCRST_MAG68</strain>
    </source>
</reference>
<gene>
    <name evidence="2" type="ORF">AVDCRST_MAG68-510</name>
</gene>
<feature type="compositionally biased region" description="Basic residues" evidence="1">
    <location>
        <begin position="113"/>
        <end position="124"/>
    </location>
</feature>
<sequence>ARCHSRRRRRVQVVPADQGSREARRASRGQVPPDRRSHLQLHQLRALPDVRAHAVQLRVAQQPHLALVRLRPLPRRLRDHPGRGADGLVRALVPGDGRRRAPVHAAHPQRTARPGHHPLRRPALRHGLPEDAGAPRGDGGRHHRGRHPRDGRGRARLRHHAYGREAPHHRLLREAAARRAGGQGEPRHPRDAGRGAHLPGVHGHLHLQRLHADGRAGHPPRRPRLRQADHPRRHRQAERGGVPVPGVLERHRHGAVVLRNQHHAGPAAPGVQPVRPGDAAVHQRAHAPAGQDDAHAGGARRGGGGQHHRRQRDHGLGDRCALVHLRRHAYPPRRAAGVGLLRLAGGGGAQLRPGPRAPGDRRGHPHRERHRGPQRVHRQALPHRERRGRARRRGPRLVHPRRHRRRHQERRDRRRHGDL</sequence>
<dbReference type="EC" id="2.7.7.27" evidence="2"/>
<protein>
    <submittedName>
        <fullName evidence="2">Glucose-1-phosphate adenylyltransferase</fullName>
        <ecNumber evidence="2">2.7.7.27</ecNumber>
    </submittedName>
</protein>
<feature type="compositionally biased region" description="Basic and acidic residues" evidence="1">
    <location>
        <begin position="409"/>
        <end position="419"/>
    </location>
</feature>
<feature type="region of interest" description="Disordered" evidence="1">
    <location>
        <begin position="95"/>
        <end position="155"/>
    </location>
</feature>
<feature type="region of interest" description="Disordered" evidence="1">
    <location>
        <begin position="264"/>
        <end position="315"/>
    </location>
</feature>
<name>A0A6J4KCX3_9BACT</name>
<feature type="compositionally biased region" description="Basic residues" evidence="1">
    <location>
        <begin position="218"/>
        <end position="236"/>
    </location>
</feature>
<dbReference type="EMBL" id="CADCTW010000030">
    <property type="protein sequence ID" value="CAA9301745.1"/>
    <property type="molecule type" value="Genomic_DNA"/>
</dbReference>
<feature type="non-terminal residue" evidence="2">
    <location>
        <position position="1"/>
    </location>
</feature>